<dbReference type="Pfam" id="PF01237">
    <property type="entry name" value="Oxysterol_BP"/>
    <property type="match status" value="2"/>
</dbReference>
<dbReference type="GO" id="GO:0006869">
    <property type="term" value="P:lipid transport"/>
    <property type="evidence" value="ECO:0007669"/>
    <property type="project" value="UniProtKB-KW"/>
</dbReference>
<feature type="region of interest" description="Disordered" evidence="6">
    <location>
        <begin position="417"/>
        <end position="499"/>
    </location>
</feature>
<accession>A0A179FZ72</accession>
<dbReference type="PROSITE" id="PS01013">
    <property type="entry name" value="OSBP"/>
    <property type="match status" value="1"/>
</dbReference>
<keyword evidence="8" id="KW-1185">Reference proteome</keyword>
<comment type="similarity">
    <text evidence="1 5">Belongs to the OSBP family.</text>
</comment>
<dbReference type="Proteomes" id="UP000078397">
    <property type="component" value="Unassembled WGS sequence"/>
</dbReference>
<dbReference type="AlphaFoldDB" id="A0A179FZ72"/>
<dbReference type="FunFam" id="1.10.287.2720:FF:000001">
    <property type="entry name" value="Oxysterol-binding OBPalpha"/>
    <property type="match status" value="1"/>
</dbReference>
<reference evidence="7 8" key="1">
    <citation type="journal article" date="2016" name="PLoS Pathog.">
        <title>Biosynthesis of antibiotic leucinostatins in bio-control fungus Purpureocillium lilacinum and their inhibition on phytophthora revealed by genome mining.</title>
        <authorList>
            <person name="Wang G."/>
            <person name="Liu Z."/>
            <person name="Lin R."/>
            <person name="Li E."/>
            <person name="Mao Z."/>
            <person name="Ling J."/>
            <person name="Yang Y."/>
            <person name="Yin W.B."/>
            <person name="Xie B."/>
        </authorList>
    </citation>
    <scope>NUCLEOTIDE SEQUENCE [LARGE SCALE GENOMIC DNA]</scope>
    <source>
        <strain evidence="7">170</strain>
    </source>
</reference>
<dbReference type="GO" id="GO:0032541">
    <property type="term" value="C:cortical endoplasmic reticulum"/>
    <property type="evidence" value="ECO:0007669"/>
    <property type="project" value="TreeGrafter"/>
</dbReference>
<keyword evidence="3" id="KW-0445">Lipid transport</keyword>
<dbReference type="GO" id="GO:0005829">
    <property type="term" value="C:cytosol"/>
    <property type="evidence" value="ECO:0007669"/>
    <property type="project" value="TreeGrafter"/>
</dbReference>
<keyword evidence="2" id="KW-0813">Transport</keyword>
<evidence type="ECO:0000256" key="2">
    <source>
        <dbReference type="ARBA" id="ARBA00022448"/>
    </source>
</evidence>
<dbReference type="GO" id="GO:0032934">
    <property type="term" value="F:sterol binding"/>
    <property type="evidence" value="ECO:0007669"/>
    <property type="project" value="TreeGrafter"/>
</dbReference>
<comment type="caution">
    <text evidence="7">The sequence shown here is derived from an EMBL/GenBank/DDBJ whole genome shotgun (WGS) entry which is preliminary data.</text>
</comment>
<dbReference type="Gene3D" id="2.40.160.120">
    <property type="match status" value="1"/>
</dbReference>
<dbReference type="GeneID" id="28846540"/>
<evidence type="ECO:0000256" key="3">
    <source>
        <dbReference type="ARBA" id="ARBA00023055"/>
    </source>
</evidence>
<feature type="compositionally biased region" description="Basic and acidic residues" evidence="6">
    <location>
        <begin position="486"/>
        <end position="499"/>
    </location>
</feature>
<dbReference type="Gene3D" id="3.30.70.3490">
    <property type="match status" value="1"/>
</dbReference>
<organism evidence="7 8">
    <name type="scientific">Pochonia chlamydosporia 170</name>
    <dbReference type="NCBI Taxonomy" id="1380566"/>
    <lineage>
        <taxon>Eukaryota</taxon>
        <taxon>Fungi</taxon>
        <taxon>Dikarya</taxon>
        <taxon>Ascomycota</taxon>
        <taxon>Pezizomycotina</taxon>
        <taxon>Sordariomycetes</taxon>
        <taxon>Hypocreomycetidae</taxon>
        <taxon>Hypocreales</taxon>
        <taxon>Clavicipitaceae</taxon>
        <taxon>Pochonia</taxon>
    </lineage>
</organism>
<evidence type="ECO:0000313" key="8">
    <source>
        <dbReference type="Proteomes" id="UP000078397"/>
    </source>
</evidence>
<evidence type="ECO:0000256" key="4">
    <source>
        <dbReference type="ARBA" id="ARBA00023121"/>
    </source>
</evidence>
<dbReference type="SUPFAM" id="SSF144000">
    <property type="entry name" value="Oxysterol-binding protein-like"/>
    <property type="match status" value="1"/>
</dbReference>
<evidence type="ECO:0000313" key="7">
    <source>
        <dbReference type="EMBL" id="OAQ70528.1"/>
    </source>
</evidence>
<feature type="region of interest" description="Disordered" evidence="6">
    <location>
        <begin position="330"/>
        <end position="357"/>
    </location>
</feature>
<dbReference type="FunFam" id="2.40.160.120:FF:000007">
    <property type="entry name" value="Oxysterol binding protein"/>
    <property type="match status" value="1"/>
</dbReference>
<evidence type="ECO:0000256" key="5">
    <source>
        <dbReference type="RuleBase" id="RU003844"/>
    </source>
</evidence>
<dbReference type="GO" id="GO:0016020">
    <property type="term" value="C:membrane"/>
    <property type="evidence" value="ECO:0007669"/>
    <property type="project" value="TreeGrafter"/>
</dbReference>
<dbReference type="RefSeq" id="XP_018147065.1">
    <property type="nucleotide sequence ID" value="XM_018282546.1"/>
</dbReference>
<dbReference type="KEGG" id="pchm:VFPPC_02983"/>
<dbReference type="STRING" id="1380566.A0A179FZ72"/>
<dbReference type="OrthoDB" id="14833at2759"/>
<dbReference type="InterPro" id="IPR018494">
    <property type="entry name" value="Oxysterol-bd_CS"/>
</dbReference>
<feature type="compositionally biased region" description="Low complexity" evidence="6">
    <location>
        <begin position="446"/>
        <end position="463"/>
    </location>
</feature>
<gene>
    <name evidence="7" type="ORF">VFPPC_02983</name>
</gene>
<feature type="compositionally biased region" description="Basic and acidic residues" evidence="6">
    <location>
        <begin position="417"/>
        <end position="434"/>
    </location>
</feature>
<name>A0A179FZ72_METCM</name>
<sequence length="499" mass="55581">MLSNWFAQPEGSGHSSADEARVGDNDEDTQVVEPDQGNVLYHIISQLRPGADLSRVVLPTFILEPRSMLERITNFMCHPEMLLQIPTIDDPVERFVSVVKFYLSGWHIRPPGVKKPLNPVLGEIFTCYWDLENGKRAYYISEQTSHHPPKSSYFYMAPDYHIRIDGTLKPRSRFLGNSAASLMEGIAYLSFLNRGKDKTVGEQYILTQPNMYARGIIVGKMKYELGDHSVVRCPELDLTADIEFKTKGWVSGTYNAIGGAIKKESTGEVLYELSGLWSNEMFIKDVHTGQKDMFFNAIKSKPSSPKVRPLAEQEERESQRLWASTAKAVKETNHEAATDEKTKIEDRQRQEAAARAQDGVDWHPRLFRRVKSGDGVGDDLEWIIHTPVDPTASPEEQTKQVLSIYPVVDGQKLDGDLAIPPRKEANGQAEKPDSEGDLIDVGGDEAPAQTPAQTTQTPAAKTPTEIETMLNSTGKPAEGPLLDFADDMKKDLPATEGKP</sequence>
<keyword evidence="4" id="KW-0446">Lipid-binding</keyword>
<evidence type="ECO:0000256" key="6">
    <source>
        <dbReference type="SAM" id="MobiDB-lite"/>
    </source>
</evidence>
<dbReference type="PANTHER" id="PTHR10972">
    <property type="entry name" value="OXYSTEROL-BINDING PROTEIN-RELATED"/>
    <property type="match status" value="1"/>
</dbReference>
<dbReference type="PANTHER" id="PTHR10972:SF102">
    <property type="entry name" value="OXYSTEROL-BINDING PROTEIN"/>
    <property type="match status" value="1"/>
</dbReference>
<evidence type="ECO:0000256" key="1">
    <source>
        <dbReference type="ARBA" id="ARBA00008842"/>
    </source>
</evidence>
<dbReference type="EMBL" id="LSBJ02000002">
    <property type="protein sequence ID" value="OAQ70528.1"/>
    <property type="molecule type" value="Genomic_DNA"/>
</dbReference>
<feature type="region of interest" description="Disordered" evidence="6">
    <location>
        <begin position="1"/>
        <end position="30"/>
    </location>
</feature>
<protein>
    <submittedName>
        <fullName evidence="7">Oxysterol binding protein (Osh7)</fullName>
    </submittedName>
</protein>
<dbReference type="InterPro" id="IPR000648">
    <property type="entry name" value="Oxysterol-bd"/>
</dbReference>
<proteinExistence type="inferred from homology"/>
<dbReference type="Gene3D" id="1.10.287.2720">
    <property type="match status" value="1"/>
</dbReference>
<dbReference type="InterPro" id="IPR037239">
    <property type="entry name" value="OSBP_sf"/>
</dbReference>